<dbReference type="EMBL" id="QQTP01000004">
    <property type="protein sequence ID" value="RDJ26294.1"/>
    <property type="molecule type" value="Genomic_DNA"/>
</dbReference>
<dbReference type="SUPFAM" id="SSF53850">
    <property type="entry name" value="Periplasmic binding protein-like II"/>
    <property type="match status" value="1"/>
</dbReference>
<proteinExistence type="inferred from homology"/>
<comment type="similarity">
    <text evidence="2">Belongs to the bacterial solute-binding protein SsuA/TauA family.</text>
</comment>
<evidence type="ECO:0000313" key="4">
    <source>
        <dbReference type="EMBL" id="RDJ26294.1"/>
    </source>
</evidence>
<dbReference type="PANTHER" id="PTHR30024">
    <property type="entry name" value="ALIPHATIC SULFONATES-BINDING PROTEIN-RELATED"/>
    <property type="match status" value="1"/>
</dbReference>
<gene>
    <name evidence="4" type="ORF">DWE98_10760</name>
</gene>
<reference evidence="5" key="1">
    <citation type="submission" date="2018-07" db="EMBL/GenBank/DDBJ databases">
        <authorList>
            <person name="Safronova V.I."/>
            <person name="Chirak E.R."/>
            <person name="Sazanova A.L."/>
        </authorList>
    </citation>
    <scope>NUCLEOTIDE SEQUENCE [LARGE SCALE GENOMIC DNA]</scope>
    <source>
        <strain evidence="5">RCAM04685</strain>
    </source>
</reference>
<organism evidence="4 5">
    <name type="scientific">Bosea caraganae</name>
    <dbReference type="NCBI Taxonomy" id="2763117"/>
    <lineage>
        <taxon>Bacteria</taxon>
        <taxon>Pseudomonadati</taxon>
        <taxon>Pseudomonadota</taxon>
        <taxon>Alphaproteobacteria</taxon>
        <taxon>Hyphomicrobiales</taxon>
        <taxon>Boseaceae</taxon>
        <taxon>Bosea</taxon>
    </lineage>
</organism>
<name>A0A370L804_9HYPH</name>
<keyword evidence="5" id="KW-1185">Reference proteome</keyword>
<accession>A0A370L804</accession>
<sequence length="356" mass="37297">MQNSKGLAVINRRQVLSAGTATFAGLAMPSVLRAQPVTKMRIGVVPLLSSGPLFIAVAKGYFQKVGIEVELRTFADGALAIPALVAGELDATVATLNAGLFNAVSKGANYKLVLDRGSEKPGFGSTTILVSNKMYDAGVTGIDKFALLKGARFSMQAPGGIDHYLLANGLLKAGLDPRTSATYASGLTYPDIIKSMGTGVTDAAQCPVPLAFLAESNNVGKIIGTGADIVPNAQLGCWTMPTKFLEGNRKAAVAFAMAHIYAARLFVEAAKTKDPEIVKIIADATKVPGALIEKAAPRWTGYDHEGMPNTQSVLDQASFWVDTMKLISGPVPKDALFDLGIAEEAAAALKSKNPFV</sequence>
<dbReference type="GO" id="GO:0042918">
    <property type="term" value="P:alkanesulfonate transmembrane transport"/>
    <property type="evidence" value="ECO:0007669"/>
    <property type="project" value="TreeGrafter"/>
</dbReference>
<comment type="subcellular location">
    <subcellularLocation>
        <location evidence="1">Periplasm</location>
    </subcellularLocation>
</comment>
<dbReference type="GO" id="GO:0042597">
    <property type="term" value="C:periplasmic space"/>
    <property type="evidence" value="ECO:0007669"/>
    <property type="project" value="UniProtKB-SubCell"/>
</dbReference>
<dbReference type="Pfam" id="PF13379">
    <property type="entry name" value="NMT1_2"/>
    <property type="match status" value="1"/>
</dbReference>
<evidence type="ECO:0000256" key="3">
    <source>
        <dbReference type="ARBA" id="ARBA00022729"/>
    </source>
</evidence>
<keyword evidence="3" id="KW-0732">Signal</keyword>
<dbReference type="AlphaFoldDB" id="A0A370L804"/>
<dbReference type="Gene3D" id="3.40.190.10">
    <property type="entry name" value="Periplasmic binding protein-like II"/>
    <property type="match status" value="2"/>
</dbReference>
<evidence type="ECO:0000256" key="2">
    <source>
        <dbReference type="ARBA" id="ARBA00010742"/>
    </source>
</evidence>
<evidence type="ECO:0000313" key="5">
    <source>
        <dbReference type="Proteomes" id="UP000255207"/>
    </source>
</evidence>
<dbReference type="Proteomes" id="UP000255207">
    <property type="component" value="Unassembled WGS sequence"/>
</dbReference>
<comment type="caution">
    <text evidence="4">The sequence shown here is derived from an EMBL/GenBank/DDBJ whole genome shotgun (WGS) entry which is preliminary data.</text>
</comment>
<protein>
    <submittedName>
        <fullName evidence="4">ABC transporter substrate-binding protein</fullName>
    </submittedName>
</protein>
<evidence type="ECO:0000256" key="1">
    <source>
        <dbReference type="ARBA" id="ARBA00004418"/>
    </source>
</evidence>
<dbReference type="PANTHER" id="PTHR30024:SF47">
    <property type="entry name" value="TAURINE-BINDING PERIPLASMIC PROTEIN"/>
    <property type="match status" value="1"/>
</dbReference>